<sequence>MGHNMMTTQKWYEHITNVIIGNTANFNSGCPESIDYVDEKKGVPLAAMKYILMYTEAAASHAYLFEHDLKKFKQYAYVAGKLGILQSVDDEDPEPF</sequence>
<dbReference type="AlphaFoldDB" id="A0A425AF61"/>
<proteinExistence type="predicted"/>
<protein>
    <submittedName>
        <fullName evidence="1">RNA polymerase subunit sigma</fullName>
    </submittedName>
</protein>
<evidence type="ECO:0000313" key="2">
    <source>
        <dbReference type="Proteomes" id="UP000283829"/>
    </source>
</evidence>
<gene>
    <name evidence="1" type="ORF">COI09_13245</name>
</gene>
<name>A0A425AF61_NEIME</name>
<feature type="non-terminal residue" evidence="1">
    <location>
        <position position="96"/>
    </location>
</feature>
<organism evidence="1 2">
    <name type="scientific">Neisseria meningitidis</name>
    <dbReference type="NCBI Taxonomy" id="487"/>
    <lineage>
        <taxon>Bacteria</taxon>
        <taxon>Pseudomonadati</taxon>
        <taxon>Pseudomonadota</taxon>
        <taxon>Betaproteobacteria</taxon>
        <taxon>Neisseriales</taxon>
        <taxon>Neisseriaceae</taxon>
        <taxon>Neisseria</taxon>
    </lineage>
</organism>
<comment type="caution">
    <text evidence="1">The sequence shown here is derived from an EMBL/GenBank/DDBJ whole genome shotgun (WGS) entry which is preliminary data.</text>
</comment>
<reference evidence="1 2" key="1">
    <citation type="submission" date="2017-09" db="EMBL/GenBank/DDBJ databases">
        <title>Phenotypic and genotypic characterization of Colombian isolates of Neisseria meningitidis recovered from invasive disease.</title>
        <authorList>
            <person name="Duarte C."/>
            <person name="Gabastou J.M."/>
            <person name="Moreno J."/>
        </authorList>
    </citation>
    <scope>NUCLEOTIDE SEQUENCE [LARGE SCALE GENOMIC DNA]</scope>
    <source>
        <strain evidence="1 2">INS-Nm1124</strain>
    </source>
</reference>
<dbReference type="Proteomes" id="UP000283829">
    <property type="component" value="Unassembled WGS sequence"/>
</dbReference>
<accession>A0A425AF61</accession>
<dbReference type="EMBL" id="NWXB01000096">
    <property type="protein sequence ID" value="RQJ62655.1"/>
    <property type="molecule type" value="Genomic_DNA"/>
</dbReference>
<evidence type="ECO:0000313" key="1">
    <source>
        <dbReference type="EMBL" id="RQJ62655.1"/>
    </source>
</evidence>